<name>A0A6J4TIG9_9ACTN</name>
<evidence type="ECO:0008006" key="4">
    <source>
        <dbReference type="Google" id="ProtNLM"/>
    </source>
</evidence>
<dbReference type="AlphaFoldDB" id="A0A6J4TIG9"/>
<dbReference type="PANTHER" id="PTHR30344">
    <property type="entry name" value="6-PHOSPHOGLUCONOLACTONASE-RELATED"/>
    <property type="match status" value="1"/>
</dbReference>
<evidence type="ECO:0000256" key="1">
    <source>
        <dbReference type="ARBA" id="ARBA00005564"/>
    </source>
</evidence>
<feature type="signal peptide" evidence="2">
    <location>
        <begin position="1"/>
        <end position="19"/>
    </location>
</feature>
<dbReference type="InterPro" id="IPR011048">
    <property type="entry name" value="Haem_d1_sf"/>
</dbReference>
<dbReference type="InterPro" id="IPR019405">
    <property type="entry name" value="Lactonase_7-beta_prop"/>
</dbReference>
<dbReference type="EMBL" id="CADCVT010000344">
    <property type="protein sequence ID" value="CAA9524389.1"/>
    <property type="molecule type" value="Genomic_DNA"/>
</dbReference>
<reference evidence="3" key="1">
    <citation type="submission" date="2020-02" db="EMBL/GenBank/DDBJ databases">
        <authorList>
            <person name="Meier V. D."/>
        </authorList>
    </citation>
    <scope>NUCLEOTIDE SEQUENCE</scope>
    <source>
        <strain evidence="3">AVDCRST_MAG85</strain>
    </source>
</reference>
<proteinExistence type="inferred from homology"/>
<evidence type="ECO:0000313" key="3">
    <source>
        <dbReference type="EMBL" id="CAA9524389.1"/>
    </source>
</evidence>
<dbReference type="PANTHER" id="PTHR30344:SF1">
    <property type="entry name" value="6-PHOSPHOGLUCONOLACTONASE"/>
    <property type="match status" value="1"/>
</dbReference>
<dbReference type="InterPro" id="IPR015943">
    <property type="entry name" value="WD40/YVTN_repeat-like_dom_sf"/>
</dbReference>
<sequence>MRRSAVLAALAAATVPAFALPAGAAAAAPPDATPTRPGAVYAATNDPTGNEIRVFNRAADGRLTPAGDVATGGLGSGNFEQSANSVVLGGRGGESSPINFTGSARFLLTTNTGSDSVSIFRVEPGGLELVEVEEGGQLDRPISVTVSNGVVYALNSDQSQCATLSATITGFTLDEDGQLTPIPGSTRPLAGNGPPFSGCTQVSFDKTGDVLAVTEKNADVITTYRVGRDGLASQPIRNETPGVGPFGFTFTQTDRLLTTENNGQFEGQGAASSFRIEKDATLTAVSGDVRNTQTDTCWIVLTDNGKYAYVTNAMSNNISSYRVRPDGTMTLLEAIAGRADELPRPVAIPEDLTLSGDSRYLYARNARDGDIFAFAVQSDGTLEEIQNLPRALPPGAIGVAAR</sequence>
<dbReference type="SUPFAM" id="SSF51004">
    <property type="entry name" value="C-terminal (heme d1) domain of cytochrome cd1-nitrite reductase"/>
    <property type="match status" value="1"/>
</dbReference>
<feature type="chain" id="PRO_5039643994" description="3-carboxymuconate cyclase" evidence="2">
    <location>
        <begin position="20"/>
        <end position="402"/>
    </location>
</feature>
<keyword evidence="2" id="KW-0732">Signal</keyword>
<dbReference type="GO" id="GO:0017057">
    <property type="term" value="F:6-phosphogluconolactonase activity"/>
    <property type="evidence" value="ECO:0007669"/>
    <property type="project" value="TreeGrafter"/>
</dbReference>
<evidence type="ECO:0000256" key="2">
    <source>
        <dbReference type="SAM" id="SignalP"/>
    </source>
</evidence>
<organism evidence="3">
    <name type="scientific">uncultured Solirubrobacteraceae bacterium</name>
    <dbReference type="NCBI Taxonomy" id="1162706"/>
    <lineage>
        <taxon>Bacteria</taxon>
        <taxon>Bacillati</taxon>
        <taxon>Actinomycetota</taxon>
        <taxon>Thermoleophilia</taxon>
        <taxon>Solirubrobacterales</taxon>
        <taxon>Solirubrobacteraceae</taxon>
        <taxon>environmental samples</taxon>
    </lineage>
</organism>
<protein>
    <recommendedName>
        <fullName evidence="4">3-carboxymuconate cyclase</fullName>
    </recommendedName>
</protein>
<gene>
    <name evidence="3" type="ORF">AVDCRST_MAG85-3101</name>
</gene>
<comment type="similarity">
    <text evidence="1">Belongs to the cycloisomerase 2 family.</text>
</comment>
<dbReference type="Pfam" id="PF10282">
    <property type="entry name" value="Lactonase"/>
    <property type="match status" value="2"/>
</dbReference>
<dbReference type="InterPro" id="IPR050282">
    <property type="entry name" value="Cycloisomerase_2"/>
</dbReference>
<dbReference type="Gene3D" id="2.130.10.10">
    <property type="entry name" value="YVTN repeat-like/Quinoprotein amine dehydrogenase"/>
    <property type="match status" value="3"/>
</dbReference>
<accession>A0A6J4TIG9</accession>